<feature type="domain" description="Non-reducing end beta-L-arabinofuranosidase-like GH127 middle" evidence="3">
    <location>
        <begin position="442"/>
        <end position="534"/>
    </location>
</feature>
<proteinExistence type="predicted"/>
<protein>
    <submittedName>
        <fullName evidence="5">Glycoside hydrolase family 127 protein</fullName>
    </submittedName>
</protein>
<evidence type="ECO:0000256" key="1">
    <source>
        <dbReference type="SAM" id="MobiDB-lite"/>
    </source>
</evidence>
<dbReference type="InterPro" id="IPR049174">
    <property type="entry name" value="Beta-AFase-like"/>
</dbReference>
<dbReference type="InterPro" id="IPR012878">
    <property type="entry name" value="Beta-AFase-like_GH127_cat"/>
</dbReference>
<dbReference type="RefSeq" id="WP_340292063.1">
    <property type="nucleotide sequence ID" value="NZ_JBBEOI010000058.1"/>
</dbReference>
<dbReference type="Pfam" id="PF07944">
    <property type="entry name" value="Beta-AFase-like_GH127_cat"/>
    <property type="match status" value="1"/>
</dbReference>
<gene>
    <name evidence="5" type="ORF">ACFOLH_06570</name>
</gene>
<dbReference type="EMBL" id="JBHRWW010000003">
    <property type="protein sequence ID" value="MFC3688003.1"/>
    <property type="molecule type" value="Genomic_DNA"/>
</dbReference>
<keyword evidence="5" id="KW-0378">Hydrolase</keyword>
<feature type="region of interest" description="Disordered" evidence="1">
    <location>
        <begin position="1"/>
        <end position="32"/>
    </location>
</feature>
<dbReference type="PANTHER" id="PTHR43465:SF2">
    <property type="entry name" value="DUF1680 DOMAIN PROTEIN (AFU_ORTHOLOGUE AFUA_1G08910)"/>
    <property type="match status" value="1"/>
</dbReference>
<keyword evidence="6" id="KW-1185">Reference proteome</keyword>
<dbReference type="Proteomes" id="UP001595685">
    <property type="component" value="Unassembled WGS sequence"/>
</dbReference>
<feature type="domain" description="Non-reducing end beta-L-arabinofuranosidase-like GH127 catalytic" evidence="2">
    <location>
        <begin position="38"/>
        <end position="431"/>
    </location>
</feature>
<comment type="caution">
    <text evidence="5">The sequence shown here is derived from an EMBL/GenBank/DDBJ whole genome shotgun (WGS) entry which is preliminary data.</text>
</comment>
<dbReference type="Pfam" id="PF20737">
    <property type="entry name" value="Glyco_hydro127C"/>
    <property type="match status" value="1"/>
</dbReference>
<dbReference type="InterPro" id="IPR049046">
    <property type="entry name" value="Beta-AFase-like_GH127_middle"/>
</dbReference>
<dbReference type="InterPro" id="IPR008928">
    <property type="entry name" value="6-hairpin_glycosidase_sf"/>
</dbReference>
<organism evidence="5 6">
    <name type="scientific">Aquipuribacter hungaricus</name>
    <dbReference type="NCBI Taxonomy" id="545624"/>
    <lineage>
        <taxon>Bacteria</taxon>
        <taxon>Bacillati</taxon>
        <taxon>Actinomycetota</taxon>
        <taxon>Actinomycetes</taxon>
        <taxon>Micrococcales</taxon>
        <taxon>Intrasporangiaceae</taxon>
        <taxon>Aquipuribacter</taxon>
    </lineage>
</organism>
<dbReference type="GO" id="GO:0016787">
    <property type="term" value="F:hydrolase activity"/>
    <property type="evidence" value="ECO:0007669"/>
    <property type="project" value="UniProtKB-KW"/>
</dbReference>
<sequence>MTSQAVLGHRTTGRADAPGSGRPVDPVGGTLRPLGVHEVQITGGFWGDRQRTNGERGIAHVEHWLEREGWLGNFDAAVQGRLPQDRTGREFADTEVYKLLEAMAWEIGRTGSPALEARFAAIVSRVSAAQEPDGYVGTCYGRPGQAPRWSDLEWGHELYGIGHLVQAAVARARVSGVDDELVRVACRAADHVCEVFGADGIQSVDGHPEIEPALVELYRVTGQARYLEQARLFVERRGHQVLEDVEFGRSYFQDDVPVREADVLRGHAVRATYLASGAVDVAVETGDTELLAAVDRQWRATVARRTYVTGGMGSRHQDEAFGEDWVLPPDRAYSETCAGIGSVMLSWRLLLATGETRFADLVERTLFNVVATSPGHDGTSFFYTNTLHQRVLGSVPDPDRAVGRAASSLRAPWFSVSCCPTNVARTFASLGAYLATVDDDGLQLHQYAPSRVSTRLADGRRIELEVRTEYPRAGSVRVVVLEDAGSPWTLSLRVPGWAAGAVLEVDGASEPVAPGTVTVHRRFRAGEQVVLELPVQPRLTRPHPRIDAVRGCVAVERGPEVLCAESVDLPFDGSVDDLVVDPSAPLVEVDGAVTLRARRVVTADAAWPYDPAGPGGPAGPSGLGAGGSPAVGSPSGGSPVGRAGHDASDGGPRQPVDEFDVVLRPYHDWANRGPATMRVWLPTV</sequence>
<dbReference type="PANTHER" id="PTHR43465">
    <property type="entry name" value="DUF1680 DOMAIN PROTEIN (AFU_ORTHOLOGUE AFUA_1G08910)"/>
    <property type="match status" value="1"/>
</dbReference>
<evidence type="ECO:0000259" key="4">
    <source>
        <dbReference type="Pfam" id="PF20737"/>
    </source>
</evidence>
<dbReference type="InterPro" id="IPR049049">
    <property type="entry name" value="Beta-AFase-like_GH127_C"/>
</dbReference>
<feature type="compositionally biased region" description="Gly residues" evidence="1">
    <location>
        <begin position="613"/>
        <end position="639"/>
    </location>
</feature>
<evidence type="ECO:0000313" key="6">
    <source>
        <dbReference type="Proteomes" id="UP001595685"/>
    </source>
</evidence>
<dbReference type="Pfam" id="PF20736">
    <property type="entry name" value="Glyco_hydro127M"/>
    <property type="match status" value="1"/>
</dbReference>
<feature type="region of interest" description="Disordered" evidence="1">
    <location>
        <begin position="606"/>
        <end position="657"/>
    </location>
</feature>
<evidence type="ECO:0000313" key="5">
    <source>
        <dbReference type="EMBL" id="MFC3688003.1"/>
    </source>
</evidence>
<reference evidence="6" key="1">
    <citation type="journal article" date="2019" name="Int. J. Syst. Evol. Microbiol.">
        <title>The Global Catalogue of Microorganisms (GCM) 10K type strain sequencing project: providing services to taxonomists for standard genome sequencing and annotation.</title>
        <authorList>
            <consortium name="The Broad Institute Genomics Platform"/>
            <consortium name="The Broad Institute Genome Sequencing Center for Infectious Disease"/>
            <person name="Wu L."/>
            <person name="Ma J."/>
        </authorList>
    </citation>
    <scope>NUCLEOTIDE SEQUENCE [LARGE SCALE GENOMIC DNA]</scope>
    <source>
        <strain evidence="6">NCAIM B.02333</strain>
    </source>
</reference>
<evidence type="ECO:0000259" key="2">
    <source>
        <dbReference type="Pfam" id="PF07944"/>
    </source>
</evidence>
<evidence type="ECO:0000259" key="3">
    <source>
        <dbReference type="Pfam" id="PF20736"/>
    </source>
</evidence>
<dbReference type="SUPFAM" id="SSF48208">
    <property type="entry name" value="Six-hairpin glycosidases"/>
    <property type="match status" value="1"/>
</dbReference>
<accession>A0ABV7WHK8</accession>
<feature type="domain" description="Non-reducing end beta-L-arabinofuranosidase-like GH127 C-terminal" evidence="4">
    <location>
        <begin position="537"/>
        <end position="682"/>
    </location>
</feature>
<name>A0ABV7WHK8_9MICO</name>